<feature type="signal peptide" evidence="1">
    <location>
        <begin position="1"/>
        <end position="23"/>
    </location>
</feature>
<dbReference type="PROSITE" id="PS51272">
    <property type="entry name" value="SLH"/>
    <property type="match status" value="1"/>
</dbReference>
<gene>
    <name evidence="3" type="ORF">EV210_112120</name>
</gene>
<dbReference type="OrthoDB" id="5845122at2"/>
<keyword evidence="4" id="KW-1185">Reference proteome</keyword>
<evidence type="ECO:0000259" key="2">
    <source>
        <dbReference type="PROSITE" id="PS51272"/>
    </source>
</evidence>
<dbReference type="InterPro" id="IPR051465">
    <property type="entry name" value="Cell_Envelope_Struct_Comp"/>
</dbReference>
<evidence type="ECO:0000313" key="3">
    <source>
        <dbReference type="EMBL" id="TCL35459.1"/>
    </source>
</evidence>
<dbReference type="AlphaFoldDB" id="A0A4R1PY82"/>
<proteinExistence type="predicted"/>
<dbReference type="PANTHER" id="PTHR43308">
    <property type="entry name" value="OUTER MEMBRANE PROTEIN ALPHA-RELATED"/>
    <property type="match status" value="1"/>
</dbReference>
<feature type="domain" description="SLH" evidence="2">
    <location>
        <begin position="25"/>
        <end position="88"/>
    </location>
</feature>
<keyword evidence="1" id="KW-0732">Signal</keyword>
<dbReference type="Proteomes" id="UP000295063">
    <property type="component" value="Unassembled WGS sequence"/>
</dbReference>
<dbReference type="InterPro" id="IPR032638">
    <property type="entry name" value="Porin_5"/>
</dbReference>
<accession>A0A4R1PY82</accession>
<reference evidence="3 4" key="1">
    <citation type="submission" date="2019-03" db="EMBL/GenBank/DDBJ databases">
        <title>Genomic Encyclopedia of Type Strains, Phase IV (KMG-IV): sequencing the most valuable type-strain genomes for metagenomic binning, comparative biology and taxonomic classification.</title>
        <authorList>
            <person name="Goeker M."/>
        </authorList>
    </citation>
    <scope>NUCLEOTIDE SEQUENCE [LARGE SCALE GENOMIC DNA]</scope>
    <source>
        <strain evidence="3 4">DSM 15969</strain>
    </source>
</reference>
<sequence length="449" mass="48465">MKKNIALAIGAVFSMSVAGTVLAAPANLFAVVPEHHWSYSAVGQLAKAGIVEGFGGSVYREDVMLTRVEMAAIVAKAIAKADKAGSEEQAVIKKLQAEFAPELNMGSTDNTEQRLAKLEKGKSSVIISGDARLRYQSNWNQSAKNTDSKNTTRMEQRVRLNISSEVAENITLLSRVAATNRSNFRGVNELSKTSKNNTVSFDRAEFQWKNKEATVSVGRTLPALGQGLLWDYNSVDGAMATYQFGNAQLLAGYGDLAAYTASGNTTNAFLANLKVNVGPSTNITVAHLNTMSNNFLDKDKKKIQYDLEQTAIGFTTKSGVFTVTGEYVKNSDSKLPAGAQDHGYWGRLLWKGIDNSKPGTFGISFDYLALGNYAVDSYNNPGTLVVSGGNSATGLGGDGAKGYGFGAQYVFAKNANVEARYYNLKPYDQGKSTFSSYKDSYHLIGNFKF</sequence>
<dbReference type="EMBL" id="SLUI01000012">
    <property type="protein sequence ID" value="TCL35459.1"/>
    <property type="molecule type" value="Genomic_DNA"/>
</dbReference>
<name>A0A4R1PY82_9FIRM</name>
<dbReference type="Pfam" id="PF00395">
    <property type="entry name" value="SLH"/>
    <property type="match status" value="1"/>
</dbReference>
<dbReference type="PANTHER" id="PTHR43308:SF5">
    <property type="entry name" value="S-LAYER PROTEIN _ PEPTIDOGLYCAN ENDO-BETA-N-ACETYLGLUCOSAMINIDASE"/>
    <property type="match status" value="1"/>
</dbReference>
<dbReference type="SUPFAM" id="SSF56935">
    <property type="entry name" value="Porins"/>
    <property type="match status" value="1"/>
</dbReference>
<dbReference type="RefSeq" id="WP_132082556.1">
    <property type="nucleotide sequence ID" value="NZ_SLUI01000012.1"/>
</dbReference>
<comment type="caution">
    <text evidence="3">The sequence shown here is derived from an EMBL/GenBank/DDBJ whole genome shotgun (WGS) entry which is preliminary data.</text>
</comment>
<feature type="chain" id="PRO_5020271715" evidence="1">
    <location>
        <begin position="24"/>
        <end position="449"/>
    </location>
</feature>
<protein>
    <submittedName>
        <fullName evidence="3">S-layer family protein</fullName>
    </submittedName>
</protein>
<organism evidence="3 4">
    <name type="scientific">Anaerospora hongkongensis</name>
    <dbReference type="NCBI Taxonomy" id="244830"/>
    <lineage>
        <taxon>Bacteria</taxon>
        <taxon>Bacillati</taxon>
        <taxon>Bacillota</taxon>
        <taxon>Negativicutes</taxon>
        <taxon>Selenomonadales</taxon>
        <taxon>Sporomusaceae</taxon>
        <taxon>Anaerospora</taxon>
    </lineage>
</organism>
<dbReference type="Pfam" id="PF16930">
    <property type="entry name" value="Porin_5"/>
    <property type="match status" value="1"/>
</dbReference>
<dbReference type="InterPro" id="IPR001119">
    <property type="entry name" value="SLH_dom"/>
</dbReference>
<evidence type="ECO:0000313" key="4">
    <source>
        <dbReference type="Proteomes" id="UP000295063"/>
    </source>
</evidence>
<evidence type="ECO:0000256" key="1">
    <source>
        <dbReference type="SAM" id="SignalP"/>
    </source>
</evidence>